<dbReference type="Gene3D" id="3.30.450.200">
    <property type="match status" value="1"/>
</dbReference>
<dbReference type="WBParaSite" id="SMRG1_96730.1">
    <property type="protein sequence ID" value="SMRG1_96730.1"/>
    <property type="gene ID" value="SMRG1_96730"/>
</dbReference>
<evidence type="ECO:0000256" key="1">
    <source>
        <dbReference type="ARBA" id="ARBA00022658"/>
    </source>
</evidence>
<feature type="domain" description="UDENN" evidence="3">
    <location>
        <begin position="242"/>
        <end position="752"/>
    </location>
</feature>
<dbReference type="SMART" id="SM00801">
    <property type="entry name" value="dDENN"/>
    <property type="match status" value="1"/>
</dbReference>
<feature type="region of interest" description="Disordered" evidence="2">
    <location>
        <begin position="1261"/>
        <end position="1311"/>
    </location>
</feature>
<dbReference type="PROSITE" id="PS50211">
    <property type="entry name" value="DENN"/>
    <property type="match status" value="1"/>
</dbReference>
<evidence type="ECO:0000259" key="4">
    <source>
        <dbReference type="PROSITE" id="PS51498"/>
    </source>
</evidence>
<organism evidence="5 6">
    <name type="scientific">Schistosoma margrebowiei</name>
    <dbReference type="NCBI Taxonomy" id="48269"/>
    <lineage>
        <taxon>Eukaryota</taxon>
        <taxon>Metazoa</taxon>
        <taxon>Spiralia</taxon>
        <taxon>Lophotrochozoa</taxon>
        <taxon>Platyhelminthes</taxon>
        <taxon>Trematoda</taxon>
        <taxon>Digenea</taxon>
        <taxon>Strigeidida</taxon>
        <taxon>Schistosomatoidea</taxon>
        <taxon>Schistosomatidae</taxon>
        <taxon>Schistosoma</taxon>
    </lineage>
</organism>
<dbReference type="InterPro" id="IPR001194">
    <property type="entry name" value="cDENN_dom"/>
</dbReference>
<dbReference type="InterPro" id="IPR023341">
    <property type="entry name" value="MABP"/>
</dbReference>
<feature type="compositionally biased region" description="Polar residues" evidence="2">
    <location>
        <begin position="1539"/>
        <end position="1552"/>
    </location>
</feature>
<dbReference type="PANTHER" id="PTHR12296:SF30">
    <property type="entry name" value="DENN DOMAIN-CONTAINING PROTEIN CRAG"/>
    <property type="match status" value="1"/>
</dbReference>
<feature type="region of interest" description="Disordered" evidence="2">
    <location>
        <begin position="1610"/>
        <end position="1644"/>
    </location>
</feature>
<name>A0AA85APZ5_9TREM</name>
<feature type="region of interest" description="Disordered" evidence="2">
    <location>
        <begin position="1970"/>
        <end position="2011"/>
    </location>
</feature>
<dbReference type="InterPro" id="IPR051696">
    <property type="entry name" value="DENN_Domain_GEFs"/>
</dbReference>
<feature type="region of interest" description="Disordered" evidence="2">
    <location>
        <begin position="804"/>
        <end position="858"/>
    </location>
</feature>
<feature type="compositionally biased region" description="Polar residues" evidence="2">
    <location>
        <begin position="1278"/>
        <end position="1311"/>
    </location>
</feature>
<dbReference type="Gene3D" id="2.100.10.50">
    <property type="match status" value="1"/>
</dbReference>
<dbReference type="InterPro" id="IPR005113">
    <property type="entry name" value="uDENN_dom"/>
</dbReference>
<feature type="compositionally biased region" description="Acidic residues" evidence="2">
    <location>
        <begin position="1486"/>
        <end position="1499"/>
    </location>
</feature>
<dbReference type="Pfam" id="PF02141">
    <property type="entry name" value="DENN"/>
    <property type="match status" value="1"/>
</dbReference>
<feature type="region of interest" description="Disordered" evidence="2">
    <location>
        <begin position="1526"/>
        <end position="1556"/>
    </location>
</feature>
<reference evidence="6" key="1">
    <citation type="submission" date="2023-11" db="UniProtKB">
        <authorList>
            <consortium name="WormBaseParasite"/>
        </authorList>
    </citation>
    <scope>IDENTIFICATION</scope>
</reference>
<keyword evidence="1" id="KW-0344">Guanine-nucleotide releasing factor</keyword>
<feature type="compositionally biased region" description="Acidic residues" evidence="2">
    <location>
        <begin position="1627"/>
        <end position="1642"/>
    </location>
</feature>
<evidence type="ECO:0000259" key="3">
    <source>
        <dbReference type="PROSITE" id="PS50211"/>
    </source>
</evidence>
<feature type="domain" description="MABP" evidence="4">
    <location>
        <begin position="51"/>
        <end position="206"/>
    </location>
</feature>
<dbReference type="GO" id="GO:0031410">
    <property type="term" value="C:cytoplasmic vesicle"/>
    <property type="evidence" value="ECO:0007669"/>
    <property type="project" value="TreeGrafter"/>
</dbReference>
<evidence type="ECO:0000313" key="6">
    <source>
        <dbReference type="WBParaSite" id="SMRG1_96730.1"/>
    </source>
</evidence>
<proteinExistence type="predicted"/>
<dbReference type="PANTHER" id="PTHR12296">
    <property type="entry name" value="DENN DOMAIN-CONTAINING PROTEIN 4"/>
    <property type="match status" value="1"/>
</dbReference>
<dbReference type="InterPro" id="IPR037516">
    <property type="entry name" value="Tripartite_DENN"/>
</dbReference>
<feature type="region of interest" description="Disordered" evidence="2">
    <location>
        <begin position="1473"/>
        <end position="1499"/>
    </location>
</feature>
<dbReference type="Proteomes" id="UP000050790">
    <property type="component" value="Unassembled WGS sequence"/>
</dbReference>
<feature type="compositionally biased region" description="Polar residues" evidence="2">
    <location>
        <begin position="1970"/>
        <end position="1985"/>
    </location>
</feature>
<dbReference type="SMART" id="SM00799">
    <property type="entry name" value="DENN"/>
    <property type="match status" value="1"/>
</dbReference>
<dbReference type="InterPro" id="IPR043153">
    <property type="entry name" value="DENN_C"/>
</dbReference>
<feature type="compositionally biased region" description="Low complexity" evidence="2">
    <location>
        <begin position="1610"/>
        <end position="1626"/>
    </location>
</feature>
<feature type="compositionally biased region" description="Low complexity" evidence="2">
    <location>
        <begin position="1473"/>
        <end position="1485"/>
    </location>
</feature>
<protein>
    <submittedName>
        <fullName evidence="6">UDENN domain-containing protein</fullName>
    </submittedName>
</protein>
<dbReference type="InterPro" id="IPR005112">
    <property type="entry name" value="dDENN_dom"/>
</dbReference>
<dbReference type="GO" id="GO:0005085">
    <property type="term" value="F:guanyl-nucleotide exchange factor activity"/>
    <property type="evidence" value="ECO:0007669"/>
    <property type="project" value="UniProtKB-KW"/>
</dbReference>
<feature type="compositionally biased region" description="Low complexity" evidence="2">
    <location>
        <begin position="807"/>
        <end position="824"/>
    </location>
</feature>
<dbReference type="GO" id="GO:0032483">
    <property type="term" value="P:regulation of Rab protein signal transduction"/>
    <property type="evidence" value="ECO:0007669"/>
    <property type="project" value="TreeGrafter"/>
</dbReference>
<dbReference type="PROSITE" id="PS51498">
    <property type="entry name" value="MABP"/>
    <property type="match status" value="1"/>
</dbReference>
<dbReference type="Pfam" id="PF03456">
    <property type="entry name" value="uDENN"/>
    <property type="match status" value="1"/>
</dbReference>
<feature type="compositionally biased region" description="Low complexity" evidence="2">
    <location>
        <begin position="1993"/>
        <end position="2011"/>
    </location>
</feature>
<dbReference type="Gene3D" id="3.40.50.11500">
    <property type="match status" value="1"/>
</dbReference>
<evidence type="ECO:0000313" key="5">
    <source>
        <dbReference type="Proteomes" id="UP000050790"/>
    </source>
</evidence>
<sequence>MKTQSLPERLAEYFVICGLPKNPSTYDVSKILTHAEEIIAPNTSIDFTRFPEPIVDIKIVSLREKEEIPEGYTCIKYSVSGKHKANILLNFGEEACICYRRGRDQPFIKDIDTLGEKQCPKTNAVVLSRTIGGRAADLPSSLTNRLFLSYLRGTAENSIDCLAVTDLCIIIPEKQETCPPAYRQVTEPICISSFRLKAYICYRKSLVKQCIISYKPEVLYWYRVPSVDYNFSNPSIHNEDSQYPLVVPNKPSSDPPEMCDQLNNGMDDKTCSDSTPESQVAPLDPDIFQVANFCLPWGASIESWSVNQDPPEVNSFTFMLTNEAYQKLYGVALTFYEPYVEELDLHKCYCLGVDPELINSRSSTDSVNHEYDPNEEAIAKRQRHFLASRVGDRVIGVTKTLCILSRWSFTLPFSNFLGFLYSRCLLSNNLDNIPFERYLGYFLFEIPFPDRAIPSISVDLCAAPIIIQRPDDTNASSSSCESFFRLLDNLSVDLIIQLFVQLLTEQKILMSSVRHSVLSDIGEALIYMIFPLKWTVVYIPYIYMGCIHVIQSPSPYLIGMDSRFFDFFRLPPNGGIAYLDLDTNNFKPPLAPGQPIFDSKVLPKKPLKQLKTRLLELKEKIFQMKNTRKTSSKMIPRNMMLDCMFSTSNSELAQDELIKVRKRWLQELNEMTQIGSCIKEAFLQFMVHLLKDYRLCLVPVRNSQTDVMFNIEHFLRECADKHTIPFYRALFETQQWNNFVRDRIYASSRDEELDYFDNRIELLLESESKSRPHPHQHLHRSRNNISLTTMSNIFTIKRSASSSHEQLTITNNHNSNSSINNHLSYADHNNHSEDRSVSSNTSIKDRSDESTDSQLSSDLGLVPNNNNLCITVISPPCWPVPEFVDTPQLQHLLWTKEHSLGFFPTNINSALLDLLASRAFLLKATLSNNSIITPMFNVNDNPDNSNLITKLITSVPEEVKIKENCMSSNSTTCSDMLLSPTPVNSWSKSPVNTNILDHNPDSRTPTGMSILMMTKLQLNTTQRFGPLMLVNSPSPLIIRSNRPENTSLIGLSTKYCLPVNNATILKRTSQELRYTLNYCISISETDDYTKVKYLAGSAYSIWFMLLPGYLSSVYKYYTDEIDNINHCVNKTEIINEYHNVQQQSGSTGCKLFNPIITNNNNDNNNNNSGNYLEVMNVIKQIIIQSLDVYKRIHDYELEVPDQVASRILLVLLYQNRIEDFDLLKFINSVDWSSSSSGIANHIYKAFEKELREHERLENERLMSTSKHHSHRRSASADTELNPSTQINSSENTTGVIVPQPFNSSDDLTDQGYSTLNIHEDKTSSDQDWSPVVDQSTNINNDSMSCVVSTNDNHPLPMEQHQRIQELTENHQDSSVIGNGDDTLCHHSSQSKEHITSCSSNTISQFIPSSSLNYLQTSSLSNVEQSDPTIGIVNDDENNVTHVRENSSSIVENHISAPDTAKFVSASADVINDHNNSSSSSNGTNLSDDDSCADDDEDSENEHIHYGYNLLSSALSKIKRPFLQHYNTSPATTTTTTATQNPSSYHRTPYSHHSSIDVTRDSKHLLFSKSSRQSFDDNSSSINVMRQSAHHQNIMNNIPTTTTTAVTTTNDNPNLTATLVDNNNNNVDSDDDDVEDNDEDSEDANAQTKVSVVHNALNFFNRSTSDFINRINMNRSLLDWRSLIPSLSTNPTPQSGRRATTSNCFTSSNLTNQHGGCHVQPQNQYYPLPPQYQPQSERISRVSWSKPSCIEMKNTDSTYNQSSDNIPYTNTHKLSDSGYLVNPMNSKLLDMNYHYYDNYYINSNGNYQLTKQFPQVNNALNSVSSNHYECEYHPSANHVDDSNSLNDMWINVAGPLLVGDVNRRISPANTRTIHLQQCLYQQYMYNSTSPLSVPAPSFCINQNESSHVIPTLNNTYHGLTTPKHDNSTTSIPVTVATITTPNVASQQLTSNPDDHQTTSVVSDSCLFSKTTTPTVQSQSPLLSHSDNNSKKESSPSFSSTSTTISDGSQLPNVNGNNNSNIITHLNVFITTCSTCPKCKHYVYDEEIMAGWSTDENDHRTFCPFCKTYFIPQLSIRIFGDTCGGVGGGGYNQSAKLQQRQQSREQHFHTTFSQSSNNPFNLQCDRNDSTESIQSKSCTSAPVQSTSIGLMEMTFSYLSPFVIRKSLETIIQNEGDECLHCQSIQYSLLHRHIQLTWNLVWLMYRLGLPTYLLDSLPIWIMNYQIEQRIKFKTNPSHTHRHHHHHHCSQQCNCNNKQIHNNHSIIFTDALYQVHLSPNLPVYISLRWNATHPVRSVMRNSLYKYWSNFRNSDQNSPWSLVRVTSSQDTLNQQIINSNGNSCCSIHATIDQLINAIKNDNMRFAVEYLIQIRAHLQFNSSLPLTITQSRTTFSSPSSTTSSSSSPLTTIGATTLPLSIQTQTSELSSEINKNQLNSTNTNHVQLQSTIEIGDFKMRRNKLNQQNRCGNIECYAACLENSLYRELLFLIVQALSRTSLDLMSFDEKYDIVYRSFRNSGCTFLTDFDQSPTLIASICRQMLRPLTLRP</sequence>
<dbReference type="SMART" id="SM00800">
    <property type="entry name" value="uDENN"/>
    <property type="match status" value="1"/>
</dbReference>
<accession>A0AA85APZ5</accession>
<evidence type="ECO:0000256" key="2">
    <source>
        <dbReference type="SAM" id="MobiDB-lite"/>
    </source>
</evidence>